<dbReference type="Proteomes" id="UP000064967">
    <property type="component" value="Chromosome"/>
</dbReference>
<evidence type="ECO:0000256" key="1">
    <source>
        <dbReference type="SAM" id="SignalP"/>
    </source>
</evidence>
<keyword evidence="3" id="KW-1185">Reference proteome</keyword>
<proteinExistence type="predicted"/>
<dbReference type="KEGG" id="llu:AKJ09_01237"/>
<dbReference type="PROSITE" id="PS51257">
    <property type="entry name" value="PROKAR_LIPOPROTEIN"/>
    <property type="match status" value="1"/>
</dbReference>
<sequence>MKSFPSMGTRALAVALATALFAACASGTESSGGAPGVLAPVHVDLSAPLPKNLSAFNFFHWDRTTGFTFNEAVVPYELNVQLFSDHALKQRAVYVPPGMAGQFQPDDAFDFPVGTVFIKNFYFPADFRAPTQNLRLIETRLLIHYETGWQGWPYIWDAEQKDAVLSPAGEVTPISFIDPEGLPETANYLVPQHNQCVNCHAAPQGDSPLPPVVLLGAKARYLNRDYDYGGTVGSKNQLTHLADLGQLQGLPPLDSFYTAYDLHPYLVDGVDNVAPADVPRAARDYLDINCAHCHKPNAIQGATSQLFLNHDNTDVFHLGVCKRPGSAGAGTGGLTYDIVSGNPDQSILYFRINTEDVGAMMPLIGRSITDKRGVALVRQWIQTLGLPPCQ</sequence>
<dbReference type="InterPro" id="IPR022269">
    <property type="entry name" value="SO_2930-like_C"/>
</dbReference>
<dbReference type="RefSeq" id="WP_146646144.1">
    <property type="nucleotide sequence ID" value="NZ_CP012333.1"/>
</dbReference>
<gene>
    <name evidence="2" type="ORF">AKJ09_01237</name>
</gene>
<dbReference type="STRING" id="1391654.AKJ09_01237"/>
<feature type="signal peptide" evidence="1">
    <location>
        <begin position="1"/>
        <end position="22"/>
    </location>
</feature>
<accession>A0A0K1PM08</accession>
<protein>
    <recommendedName>
        <fullName evidence="4">Cytochrome c domain-containing protein</fullName>
    </recommendedName>
</protein>
<feature type="chain" id="PRO_5005465680" description="Cytochrome c domain-containing protein" evidence="1">
    <location>
        <begin position="23"/>
        <end position="390"/>
    </location>
</feature>
<evidence type="ECO:0000313" key="2">
    <source>
        <dbReference type="EMBL" id="AKU94573.1"/>
    </source>
</evidence>
<evidence type="ECO:0000313" key="3">
    <source>
        <dbReference type="Proteomes" id="UP000064967"/>
    </source>
</evidence>
<evidence type="ECO:0008006" key="4">
    <source>
        <dbReference type="Google" id="ProtNLM"/>
    </source>
</evidence>
<organism evidence="2 3">
    <name type="scientific">Labilithrix luteola</name>
    <dbReference type="NCBI Taxonomy" id="1391654"/>
    <lineage>
        <taxon>Bacteria</taxon>
        <taxon>Pseudomonadati</taxon>
        <taxon>Myxococcota</taxon>
        <taxon>Polyangia</taxon>
        <taxon>Polyangiales</taxon>
        <taxon>Labilitrichaceae</taxon>
        <taxon>Labilithrix</taxon>
    </lineage>
</organism>
<dbReference type="AlphaFoldDB" id="A0A0K1PM08"/>
<dbReference type="EMBL" id="CP012333">
    <property type="protein sequence ID" value="AKU94573.1"/>
    <property type="molecule type" value="Genomic_DNA"/>
</dbReference>
<dbReference type="OrthoDB" id="338827at2"/>
<reference evidence="2 3" key="1">
    <citation type="submission" date="2015-08" db="EMBL/GenBank/DDBJ databases">
        <authorList>
            <person name="Babu N.S."/>
            <person name="Beckwith C.J."/>
            <person name="Beseler K.G."/>
            <person name="Brison A."/>
            <person name="Carone J.V."/>
            <person name="Caskin T.P."/>
            <person name="Diamond M."/>
            <person name="Durham M.E."/>
            <person name="Foxe J.M."/>
            <person name="Go M."/>
            <person name="Henderson B.A."/>
            <person name="Jones I.B."/>
            <person name="McGettigan J.A."/>
            <person name="Micheletti S.J."/>
            <person name="Nasrallah M.E."/>
            <person name="Ortiz D."/>
            <person name="Piller C.R."/>
            <person name="Privatt S.R."/>
            <person name="Schneider S.L."/>
            <person name="Sharp S."/>
            <person name="Smith T.C."/>
            <person name="Stanton J.D."/>
            <person name="Ullery H.E."/>
            <person name="Wilson R.J."/>
            <person name="Serrano M.G."/>
            <person name="Buck G."/>
            <person name="Lee V."/>
            <person name="Wang Y."/>
            <person name="Carvalho R."/>
            <person name="Voegtly L."/>
            <person name="Shi R."/>
            <person name="Duckworth R."/>
            <person name="Johnson A."/>
            <person name="Loviza R."/>
            <person name="Walstead R."/>
            <person name="Shah Z."/>
            <person name="Kiflezghi M."/>
            <person name="Wade K."/>
            <person name="Ball S.L."/>
            <person name="Bradley K.W."/>
            <person name="Asai D.J."/>
            <person name="Bowman C.A."/>
            <person name="Russell D.A."/>
            <person name="Pope W.H."/>
            <person name="Jacobs-Sera D."/>
            <person name="Hendrix R.W."/>
            <person name="Hatfull G.F."/>
        </authorList>
    </citation>
    <scope>NUCLEOTIDE SEQUENCE [LARGE SCALE GENOMIC DNA]</scope>
    <source>
        <strain evidence="2 3">DSM 27648</strain>
    </source>
</reference>
<dbReference type="NCBIfam" id="TIGR03806">
    <property type="entry name" value="chp_HNE_0200"/>
    <property type="match status" value="1"/>
</dbReference>
<keyword evidence="1" id="KW-0732">Signal</keyword>
<name>A0A0K1PM08_9BACT</name>
<dbReference type="PATRIC" id="fig|1391654.3.peg.1251"/>